<feature type="non-terminal residue" evidence="1">
    <location>
        <position position="1"/>
    </location>
</feature>
<dbReference type="EMBL" id="LAZR01045702">
    <property type="protein sequence ID" value="KKK98247.1"/>
    <property type="molecule type" value="Genomic_DNA"/>
</dbReference>
<sequence>NNSNSILKNVNNQNFHYLHILLDYNHNLLFIKFKTLKSINFIETKIKNLFEGKGFKVIETAAE</sequence>
<evidence type="ECO:0000313" key="1">
    <source>
        <dbReference type="EMBL" id="KKK98247.1"/>
    </source>
</evidence>
<proteinExistence type="predicted"/>
<name>A0A0F8ZWM9_9ZZZZ</name>
<reference evidence="1" key="1">
    <citation type="journal article" date="2015" name="Nature">
        <title>Complex archaea that bridge the gap between prokaryotes and eukaryotes.</title>
        <authorList>
            <person name="Spang A."/>
            <person name="Saw J.H."/>
            <person name="Jorgensen S.L."/>
            <person name="Zaremba-Niedzwiedzka K."/>
            <person name="Martijn J."/>
            <person name="Lind A.E."/>
            <person name="van Eijk R."/>
            <person name="Schleper C."/>
            <person name="Guy L."/>
            <person name="Ettema T.J."/>
        </authorList>
    </citation>
    <scope>NUCLEOTIDE SEQUENCE</scope>
</reference>
<gene>
    <name evidence="1" type="ORF">LCGC14_2644670</name>
</gene>
<organism evidence="1">
    <name type="scientific">marine sediment metagenome</name>
    <dbReference type="NCBI Taxonomy" id="412755"/>
    <lineage>
        <taxon>unclassified sequences</taxon>
        <taxon>metagenomes</taxon>
        <taxon>ecological metagenomes</taxon>
    </lineage>
</organism>
<accession>A0A0F8ZWM9</accession>
<comment type="caution">
    <text evidence="1">The sequence shown here is derived from an EMBL/GenBank/DDBJ whole genome shotgun (WGS) entry which is preliminary data.</text>
</comment>
<protein>
    <submittedName>
        <fullName evidence="1">Uncharacterized protein</fullName>
    </submittedName>
</protein>
<dbReference type="AlphaFoldDB" id="A0A0F8ZWM9"/>